<keyword evidence="3" id="KW-1185">Reference proteome</keyword>
<comment type="caution">
    <text evidence="2">The sequence shown here is derived from an EMBL/GenBank/DDBJ whole genome shotgun (WGS) entry which is preliminary data.</text>
</comment>
<feature type="region of interest" description="Disordered" evidence="1">
    <location>
        <begin position="268"/>
        <end position="305"/>
    </location>
</feature>
<reference evidence="2" key="1">
    <citation type="submission" date="2020-04" db="EMBL/GenBank/DDBJ databases">
        <title>Analysis of mating type loci in Filobasidium floriforme.</title>
        <authorList>
            <person name="Nowrousian M."/>
        </authorList>
    </citation>
    <scope>NUCLEOTIDE SEQUENCE</scope>
    <source>
        <strain evidence="2">CBS 6242</strain>
    </source>
</reference>
<name>A0A8K0JPE0_9TREE</name>
<feature type="region of interest" description="Disordered" evidence="1">
    <location>
        <begin position="1"/>
        <end position="21"/>
    </location>
</feature>
<feature type="region of interest" description="Disordered" evidence="1">
    <location>
        <begin position="213"/>
        <end position="250"/>
    </location>
</feature>
<feature type="compositionally biased region" description="Polar residues" evidence="1">
    <location>
        <begin position="7"/>
        <end position="21"/>
    </location>
</feature>
<protein>
    <submittedName>
        <fullName evidence="2">Uncharacterized protein</fullName>
    </submittedName>
</protein>
<organism evidence="2 3">
    <name type="scientific">Filobasidium floriforme</name>
    <dbReference type="NCBI Taxonomy" id="5210"/>
    <lineage>
        <taxon>Eukaryota</taxon>
        <taxon>Fungi</taxon>
        <taxon>Dikarya</taxon>
        <taxon>Basidiomycota</taxon>
        <taxon>Agaricomycotina</taxon>
        <taxon>Tremellomycetes</taxon>
        <taxon>Filobasidiales</taxon>
        <taxon>Filobasidiaceae</taxon>
        <taxon>Filobasidium</taxon>
    </lineage>
</organism>
<accession>A0A8K0JPE0</accession>
<feature type="region of interest" description="Disordered" evidence="1">
    <location>
        <begin position="334"/>
        <end position="367"/>
    </location>
</feature>
<feature type="compositionally biased region" description="Low complexity" evidence="1">
    <location>
        <begin position="350"/>
        <end position="366"/>
    </location>
</feature>
<sequence length="576" mass="63210">MWWPSQLLKSNNASPSSEASQTSFFKLADDIKDKPKHTEKLRQTSHHSLSIEDEQASLSAGLLCNKPFVMHMPSINKRKTKKASLKKADSDQDVLIIGRTASFEKGLSLERRPAPIKAAAVLRRSLSKKASAQSVRQGPVYRKNQTAYPSPKERIFVTDLVNPKEEDYFMLDLDEAWHPDGYSLKDHTEFLIDLEGKVEKKWGGDAFARPVSTRRPVAKAQQGARASKEMFPVSPTDGGEDETPAAFPTAPVDKPRVITTISVDMSEITKDTGRPLSGASTPGSAMLSFSGKNRRGSKGSDRESFRPFISEDTIDFSDVFVPLGPLPPFEGQYKAGGEDNFASKKPVPRSNSMSSISSQTTKSSFLSEHRKRHSTIDLAHLPTPVEDDDGWFKLAKKDSESWADFSQSLNRKKGAEFWQKLEGGERVPLPEPTFVGVSPHRQKGRASSFATAALHERFLPRLAEAGGEGPRSLSPMSHSIAYSPSLERLTSGALPFLYETLQESPFGGRESPAPGAGGMQDRKDGASARSRQPTGCHPFASQSSTADSPKSFNVTSPVTHPFGDRSPNRNHRSNRS</sequence>
<dbReference type="AlphaFoldDB" id="A0A8K0JPE0"/>
<feature type="region of interest" description="Disordered" evidence="1">
    <location>
        <begin position="503"/>
        <end position="576"/>
    </location>
</feature>
<proteinExistence type="predicted"/>
<gene>
    <name evidence="2" type="ORF">FFLO_02344</name>
</gene>
<feature type="region of interest" description="Disordered" evidence="1">
    <location>
        <begin position="428"/>
        <end position="448"/>
    </location>
</feature>
<dbReference type="Proteomes" id="UP000812966">
    <property type="component" value="Unassembled WGS sequence"/>
</dbReference>
<evidence type="ECO:0000313" key="2">
    <source>
        <dbReference type="EMBL" id="KAG7562258.1"/>
    </source>
</evidence>
<feature type="compositionally biased region" description="Polar residues" evidence="1">
    <location>
        <begin position="540"/>
        <end position="558"/>
    </location>
</feature>
<evidence type="ECO:0000313" key="3">
    <source>
        <dbReference type="Proteomes" id="UP000812966"/>
    </source>
</evidence>
<evidence type="ECO:0000256" key="1">
    <source>
        <dbReference type="SAM" id="MobiDB-lite"/>
    </source>
</evidence>
<dbReference type="EMBL" id="JABELV010000036">
    <property type="protein sequence ID" value="KAG7562258.1"/>
    <property type="molecule type" value="Genomic_DNA"/>
</dbReference>